<dbReference type="GO" id="GO:0016788">
    <property type="term" value="F:hydrolase activity, acting on ester bonds"/>
    <property type="evidence" value="ECO:0007669"/>
    <property type="project" value="InterPro"/>
</dbReference>
<dbReference type="Gene3D" id="3.40.630.10">
    <property type="entry name" value="Zn peptidases"/>
    <property type="match status" value="1"/>
</dbReference>
<reference evidence="6" key="2">
    <citation type="journal article" date="2013" name="Mar. Genomics">
        <title>Expression of sulfatases in Rhodopirellula baltica and the diversity of sulfatases in the genus Rhodopirellula.</title>
        <authorList>
            <person name="Wegner C.E."/>
            <person name="Richter-Heitmann T."/>
            <person name="Klindworth A."/>
            <person name="Klockow C."/>
            <person name="Richter M."/>
            <person name="Achstetter T."/>
            <person name="Glockner F.O."/>
            <person name="Harder J."/>
        </authorList>
    </citation>
    <scope>NUCLEOTIDE SEQUENCE [LARGE SCALE GENOMIC DNA]</scope>
    <source>
        <strain evidence="6">6C</strain>
    </source>
</reference>
<dbReference type="GO" id="GO:0019807">
    <property type="term" value="F:aspartoacylase activity"/>
    <property type="evidence" value="ECO:0007669"/>
    <property type="project" value="UniProtKB-EC"/>
</dbReference>
<feature type="domain" description="Succinylglutamate desuccinylase/Aspartoacylase catalytic" evidence="5">
    <location>
        <begin position="69"/>
        <end position="248"/>
    </location>
</feature>
<protein>
    <submittedName>
        <fullName evidence="6">Succinylglutamate desuccinylase/aspartoacylase</fullName>
        <ecNumber evidence="6">3.5.1.15</ecNumber>
    </submittedName>
</protein>
<dbReference type="Proteomes" id="UP000011529">
    <property type="component" value="Unassembled WGS sequence"/>
</dbReference>
<proteinExistence type="predicted"/>
<keyword evidence="2" id="KW-0479">Metal-binding</keyword>
<keyword evidence="4" id="KW-0862">Zinc</keyword>
<organism evidence="6 7">
    <name type="scientific">Rhodopirellula europaea 6C</name>
    <dbReference type="NCBI Taxonomy" id="1263867"/>
    <lineage>
        <taxon>Bacteria</taxon>
        <taxon>Pseudomonadati</taxon>
        <taxon>Planctomycetota</taxon>
        <taxon>Planctomycetia</taxon>
        <taxon>Pirellulales</taxon>
        <taxon>Pirellulaceae</taxon>
        <taxon>Rhodopirellula</taxon>
    </lineage>
</organism>
<comment type="cofactor">
    <cofactor evidence="1">
        <name>Zn(2+)</name>
        <dbReference type="ChEBI" id="CHEBI:29105"/>
    </cofactor>
</comment>
<keyword evidence="7" id="KW-1185">Reference proteome</keyword>
<keyword evidence="3 6" id="KW-0378">Hydrolase</keyword>
<dbReference type="SUPFAM" id="SSF53187">
    <property type="entry name" value="Zn-dependent exopeptidases"/>
    <property type="match status" value="1"/>
</dbReference>
<gene>
    <name evidence="6" type="ORF">RE6C_01310</name>
</gene>
<evidence type="ECO:0000313" key="7">
    <source>
        <dbReference type="Proteomes" id="UP000011529"/>
    </source>
</evidence>
<reference evidence="6" key="1">
    <citation type="submission" date="2012-11" db="EMBL/GenBank/DDBJ databases">
        <title>Permanent draft genomes of Rhodopirellula europaea strain SH398 and 6C.</title>
        <authorList>
            <person name="Richter M."/>
            <person name="Richter-Heitmann T."/>
            <person name="Frank C."/>
            <person name="Harder J."/>
            <person name="Glockner F.O."/>
        </authorList>
    </citation>
    <scope>NUCLEOTIDE SEQUENCE</scope>
    <source>
        <strain evidence="6">6C</strain>
    </source>
</reference>
<dbReference type="EMBL" id="ANMO01000074">
    <property type="protein sequence ID" value="EMB17972.1"/>
    <property type="molecule type" value="Genomic_DNA"/>
</dbReference>
<dbReference type="Pfam" id="PF24827">
    <property type="entry name" value="AstE_AspA_cat"/>
    <property type="match status" value="1"/>
</dbReference>
<dbReference type="AlphaFoldDB" id="M2AZ79"/>
<accession>M2AZ79</accession>
<dbReference type="InterPro" id="IPR043795">
    <property type="entry name" value="N-alpha-Ac-DABA-like"/>
</dbReference>
<evidence type="ECO:0000256" key="1">
    <source>
        <dbReference type="ARBA" id="ARBA00001947"/>
    </source>
</evidence>
<evidence type="ECO:0000256" key="3">
    <source>
        <dbReference type="ARBA" id="ARBA00022801"/>
    </source>
</evidence>
<evidence type="ECO:0000256" key="4">
    <source>
        <dbReference type="ARBA" id="ARBA00022833"/>
    </source>
</evidence>
<dbReference type="PATRIC" id="fig|1263867.3.peg.1385"/>
<dbReference type="PIRSF" id="PIRSF039012">
    <property type="entry name" value="ASP"/>
    <property type="match status" value="1"/>
</dbReference>
<dbReference type="PANTHER" id="PTHR37326">
    <property type="entry name" value="BLL3975 PROTEIN"/>
    <property type="match status" value="1"/>
</dbReference>
<dbReference type="InterPro" id="IPR055438">
    <property type="entry name" value="AstE_AspA_cat"/>
</dbReference>
<comment type="caution">
    <text evidence="6">The sequence shown here is derived from an EMBL/GenBank/DDBJ whole genome shotgun (WGS) entry which is preliminary data.</text>
</comment>
<name>M2AZ79_9BACT</name>
<dbReference type="InterPro" id="IPR053138">
    <property type="entry name" value="N-alpha-Ac-DABA_deacetylase"/>
</dbReference>
<dbReference type="PANTHER" id="PTHR37326:SF1">
    <property type="entry name" value="BLL3975 PROTEIN"/>
    <property type="match status" value="1"/>
</dbReference>
<dbReference type="GO" id="GO:0046872">
    <property type="term" value="F:metal ion binding"/>
    <property type="evidence" value="ECO:0007669"/>
    <property type="project" value="UniProtKB-KW"/>
</dbReference>
<evidence type="ECO:0000313" key="6">
    <source>
        <dbReference type="EMBL" id="EMB17972.1"/>
    </source>
</evidence>
<evidence type="ECO:0000256" key="2">
    <source>
        <dbReference type="ARBA" id="ARBA00022723"/>
    </source>
</evidence>
<sequence length="384" mass="41894">MASAQSVHGLPDFSQSTNFRSISTMLPPKLFPDVEPEPGERLNTEMAISESYSSRNITIPIHVRRGINDGPRVFVTAALHGDELNGTGAIRHLLADSSWELHSGTLILVPVLNILGYERHSRYLPDRRDLNRCFPGSKTGSMSSRMARTIFDQLIEPCDFGIDLHTAAVRRTNYPNARADLSNPRCAEMAEAFGAGIILDAPGPEGSLRRSATDRGVPTIVVEGGEVWRMESAVIDCMTRGVLNVLRKLEMVDGEIDVPIKQTVISHTKWIRAERGGLMQMHVAPGETVKKDQPLATNCSLLNEGQNQLLAPFSGVVLGASTLPSVKPGEPVVHIGKLGTRKQTNAYEKRSENDSVQQDAIEQFSSSVHVIAPESITNTDEADS</sequence>
<dbReference type="CDD" id="cd06251">
    <property type="entry name" value="M14_ASTE_ASPA-like"/>
    <property type="match status" value="1"/>
</dbReference>
<dbReference type="EC" id="3.5.1.15" evidence="6"/>
<evidence type="ECO:0000259" key="5">
    <source>
        <dbReference type="Pfam" id="PF24827"/>
    </source>
</evidence>